<keyword evidence="3" id="KW-1003">Cell membrane</keyword>
<proteinExistence type="inferred from homology"/>
<evidence type="ECO:0000259" key="13">
    <source>
        <dbReference type="Pfam" id="PF00487"/>
    </source>
</evidence>
<comment type="subcellular location">
    <subcellularLocation>
        <location evidence="1">Cell inner membrane</location>
        <topology evidence="1">Multi-pass membrane protein</topology>
    </subcellularLocation>
</comment>
<feature type="transmembrane region" description="Helical" evidence="12">
    <location>
        <begin position="12"/>
        <end position="41"/>
    </location>
</feature>
<dbReference type="GO" id="GO:0006629">
    <property type="term" value="P:lipid metabolic process"/>
    <property type="evidence" value="ECO:0007669"/>
    <property type="project" value="InterPro"/>
</dbReference>
<evidence type="ECO:0000256" key="1">
    <source>
        <dbReference type="ARBA" id="ARBA00004429"/>
    </source>
</evidence>
<evidence type="ECO:0000256" key="3">
    <source>
        <dbReference type="ARBA" id="ARBA00022475"/>
    </source>
</evidence>
<keyword evidence="9" id="KW-0408">Iron</keyword>
<dbReference type="InterPro" id="IPR033885">
    <property type="entry name" value="AlkB/XylM"/>
</dbReference>
<protein>
    <recommendedName>
        <fullName evidence="13">Fatty acid desaturase domain-containing protein</fullName>
    </recommendedName>
</protein>
<evidence type="ECO:0000256" key="11">
    <source>
        <dbReference type="ARBA" id="ARBA00023136"/>
    </source>
</evidence>
<feature type="domain" description="Fatty acid desaturase" evidence="13">
    <location>
        <begin position="116"/>
        <end position="334"/>
    </location>
</feature>
<organism evidence="14">
    <name type="scientific">marine metagenome</name>
    <dbReference type="NCBI Taxonomy" id="408172"/>
    <lineage>
        <taxon>unclassified sequences</taxon>
        <taxon>metagenomes</taxon>
        <taxon>ecological metagenomes</taxon>
    </lineage>
</organism>
<dbReference type="GO" id="GO:0046872">
    <property type="term" value="F:metal ion binding"/>
    <property type="evidence" value="ECO:0007669"/>
    <property type="project" value="UniProtKB-KW"/>
</dbReference>
<evidence type="ECO:0000256" key="4">
    <source>
        <dbReference type="ARBA" id="ARBA00022519"/>
    </source>
</evidence>
<evidence type="ECO:0000256" key="5">
    <source>
        <dbReference type="ARBA" id="ARBA00022692"/>
    </source>
</evidence>
<accession>A0A381UGM9</accession>
<name>A0A381UGM9_9ZZZZ</name>
<evidence type="ECO:0000256" key="12">
    <source>
        <dbReference type="SAM" id="Phobius"/>
    </source>
</evidence>
<evidence type="ECO:0000256" key="9">
    <source>
        <dbReference type="ARBA" id="ARBA00023004"/>
    </source>
</evidence>
<keyword evidence="10" id="KW-0503">Monooxygenase</keyword>
<dbReference type="Pfam" id="PF00487">
    <property type="entry name" value="FA_desaturase"/>
    <property type="match status" value="1"/>
</dbReference>
<dbReference type="AlphaFoldDB" id="A0A381UGM9"/>
<evidence type="ECO:0000313" key="14">
    <source>
        <dbReference type="EMBL" id="SVA27300.1"/>
    </source>
</evidence>
<comment type="similarity">
    <text evidence="2">Belongs to the fatty acid desaturase type 1 family. AlkB subfamily.</text>
</comment>
<evidence type="ECO:0000256" key="6">
    <source>
        <dbReference type="ARBA" id="ARBA00022723"/>
    </source>
</evidence>
<feature type="transmembrane region" description="Helical" evidence="12">
    <location>
        <begin position="231"/>
        <end position="254"/>
    </location>
</feature>
<evidence type="ECO:0000256" key="8">
    <source>
        <dbReference type="ARBA" id="ARBA00023002"/>
    </source>
</evidence>
<gene>
    <name evidence="14" type="ORF">METZ01_LOCUS80154</name>
</gene>
<dbReference type="GO" id="GO:0004497">
    <property type="term" value="F:monooxygenase activity"/>
    <property type="evidence" value="ECO:0007669"/>
    <property type="project" value="UniProtKB-KW"/>
</dbReference>
<keyword evidence="5 12" id="KW-0812">Transmembrane</keyword>
<evidence type="ECO:0000256" key="2">
    <source>
        <dbReference type="ARBA" id="ARBA00010823"/>
    </source>
</evidence>
<keyword evidence="4" id="KW-0997">Cell inner membrane</keyword>
<keyword evidence="11 12" id="KW-0472">Membrane</keyword>
<keyword evidence="8" id="KW-0560">Oxidoreductase</keyword>
<dbReference type="GO" id="GO:0005886">
    <property type="term" value="C:plasma membrane"/>
    <property type="evidence" value="ECO:0007669"/>
    <property type="project" value="UniProtKB-SubCell"/>
</dbReference>
<keyword evidence="6" id="KW-0479">Metal-binding</keyword>
<keyword evidence="7 12" id="KW-1133">Transmembrane helix</keyword>
<dbReference type="CDD" id="cd03512">
    <property type="entry name" value="Alkane-hydroxylase"/>
    <property type="match status" value="1"/>
</dbReference>
<sequence length="365" mass="41644">MKYLQYFITPILAPLVMIGVLLGGHWMWLGLAVIFFVVIVGDATLGEDPSQPKYSYPWLIELPLHLALPLITLLLLSFAWASGSGTQDFFGIGKLLTGWFVYDFFAARNASIWSDYLGAILGVGFIVAGYGTNVGHEFIHRLKDKIAMLQGRWLLSTSCNPDFAIEHVYGHHLTVGTKEDPATARKGENVYAFFIRSTVMGHISAWKLELKRLRKKEYSLISLRNRMITGYMMSGFWCVIFFIAGGVLGLGLFLGQAVFAKFILEIVNYMEHYGLTRKPEQRIAPEHSWNSNKKMSSLVLFSLTRHSAHHEKPIEKFWKLDPYEDAPQMPYGYLTTLLFCLIPPLWYRIMTPKLDDWEKHNVPVI</sequence>
<dbReference type="PANTHER" id="PTHR38674:SF1">
    <property type="entry name" value="ALKANE 1-MONOOXYGENASE 1"/>
    <property type="match status" value="1"/>
</dbReference>
<evidence type="ECO:0000256" key="7">
    <source>
        <dbReference type="ARBA" id="ARBA00022989"/>
    </source>
</evidence>
<dbReference type="InterPro" id="IPR005804">
    <property type="entry name" value="FA_desaturase_dom"/>
</dbReference>
<evidence type="ECO:0000256" key="10">
    <source>
        <dbReference type="ARBA" id="ARBA00023033"/>
    </source>
</evidence>
<dbReference type="PANTHER" id="PTHR38674">
    <property type="entry name" value="ALKANE 1-MONOOXYGENASE 1"/>
    <property type="match status" value="1"/>
</dbReference>
<reference evidence="14" key="1">
    <citation type="submission" date="2018-05" db="EMBL/GenBank/DDBJ databases">
        <authorList>
            <person name="Lanie J.A."/>
            <person name="Ng W.-L."/>
            <person name="Kazmierczak K.M."/>
            <person name="Andrzejewski T.M."/>
            <person name="Davidsen T.M."/>
            <person name="Wayne K.J."/>
            <person name="Tettelin H."/>
            <person name="Glass J.I."/>
            <person name="Rusch D."/>
            <person name="Podicherti R."/>
            <person name="Tsui H.-C.T."/>
            <person name="Winkler M.E."/>
        </authorList>
    </citation>
    <scope>NUCLEOTIDE SEQUENCE</scope>
</reference>
<dbReference type="EMBL" id="UINC01006400">
    <property type="protein sequence ID" value="SVA27300.1"/>
    <property type="molecule type" value="Genomic_DNA"/>
</dbReference>
<feature type="transmembrane region" description="Helical" evidence="12">
    <location>
        <begin position="113"/>
        <end position="132"/>
    </location>
</feature>
<feature type="transmembrane region" description="Helical" evidence="12">
    <location>
        <begin position="62"/>
        <end position="83"/>
    </location>
</feature>
<feature type="transmembrane region" description="Helical" evidence="12">
    <location>
        <begin position="331"/>
        <end position="349"/>
    </location>
</feature>